<dbReference type="PANTHER" id="PTHR20861">
    <property type="entry name" value="HOMOSERINE/4-DIPHOSPHOCYTIDYL-2-C-METHYL-D-ERYTHRITOL KINASE"/>
    <property type="match status" value="1"/>
</dbReference>
<evidence type="ECO:0000256" key="4">
    <source>
        <dbReference type="ARBA" id="ARBA00017858"/>
    </source>
</evidence>
<comment type="caution">
    <text evidence="16">The sequence shown here is derived from an EMBL/GenBank/DDBJ whole genome shotgun (WGS) entry which is preliminary data.</text>
</comment>
<evidence type="ECO:0000256" key="12">
    <source>
        <dbReference type="ARBA" id="ARBA00049954"/>
    </source>
</evidence>
<evidence type="ECO:0000256" key="5">
    <source>
        <dbReference type="ARBA" id="ARBA00022605"/>
    </source>
</evidence>
<dbReference type="GO" id="GO:0005524">
    <property type="term" value="F:ATP binding"/>
    <property type="evidence" value="ECO:0007669"/>
    <property type="project" value="UniProtKB-UniRule"/>
</dbReference>
<dbReference type="InterPro" id="IPR000870">
    <property type="entry name" value="Homoserine_kinase"/>
</dbReference>
<evidence type="ECO:0000256" key="11">
    <source>
        <dbReference type="ARBA" id="ARBA00049375"/>
    </source>
</evidence>
<evidence type="ECO:0000256" key="8">
    <source>
        <dbReference type="ARBA" id="ARBA00022741"/>
    </source>
</evidence>
<comment type="similarity">
    <text evidence="2 13">Belongs to the GHMP kinase family. Homoserine kinase subfamily.</text>
</comment>
<dbReference type="NCBIfam" id="TIGR00191">
    <property type="entry name" value="thrB"/>
    <property type="match status" value="1"/>
</dbReference>
<sequence length="307" mass="33116">MSSSLTITVPASTANLGPGFDSIGLALSKYLKIQASRGDHWHFEHLSPELKELPNDESHFVCQMAQKTAAIFKAPLPPLTIKMQSDIPLARGLGSSAAAVAAGIELANQFCGLSLSTEEKMQIGTRIEGHPDNIGASIYGGLVIGVYDGEKTKSVHISSLDVDIVALIPSYELKTEEARKVLPNVLERKKAVQASALSNVFLAALLTGDYELAGNVMEKDLFHEPYRIHLIDCFEEMRKCARNNGAFGTVISGAGPAVLSFAEKGKGEKLAQSLQARFWDCEIELLSVDQNGIQVSESSFHSDRLSS</sequence>
<dbReference type="PIRSF" id="PIRSF000676">
    <property type="entry name" value="Homoser_kin"/>
    <property type="match status" value="1"/>
</dbReference>
<dbReference type="PATRIC" id="fig|665952.3.peg.3576"/>
<dbReference type="Pfam" id="PF08544">
    <property type="entry name" value="GHMP_kinases_C"/>
    <property type="match status" value="1"/>
</dbReference>
<keyword evidence="17" id="KW-1185">Reference proteome</keyword>
<evidence type="ECO:0000256" key="1">
    <source>
        <dbReference type="ARBA" id="ARBA00005015"/>
    </source>
</evidence>
<comment type="function">
    <text evidence="12 13">Catalyzes the ATP-dependent phosphorylation of L-homoserine to L-homoserine phosphate.</text>
</comment>
<dbReference type="InterPro" id="IPR006204">
    <property type="entry name" value="GHMP_kinase_N_dom"/>
</dbReference>
<dbReference type="GO" id="GO:0004413">
    <property type="term" value="F:homoserine kinase activity"/>
    <property type="evidence" value="ECO:0007669"/>
    <property type="project" value="UniProtKB-UniRule"/>
</dbReference>
<dbReference type="GO" id="GO:0005737">
    <property type="term" value="C:cytoplasm"/>
    <property type="evidence" value="ECO:0007669"/>
    <property type="project" value="UniProtKB-SubCell"/>
</dbReference>
<gene>
    <name evidence="13" type="primary">thrB</name>
    <name evidence="16" type="ORF">HMPREF1015_02336</name>
</gene>
<evidence type="ECO:0000256" key="9">
    <source>
        <dbReference type="ARBA" id="ARBA00022777"/>
    </source>
</evidence>
<keyword evidence="5 13" id="KW-0028">Amino-acid biosynthesis</keyword>
<evidence type="ECO:0000313" key="17">
    <source>
        <dbReference type="Proteomes" id="UP000011747"/>
    </source>
</evidence>
<name>G9QQR3_9BACI</name>
<proteinExistence type="inferred from homology"/>
<protein>
    <recommendedName>
        <fullName evidence="4 13">Homoserine kinase</fullName>
        <shortName evidence="13">HK</shortName>
        <shortName evidence="13">HSK</shortName>
        <ecNumber evidence="3 13">2.7.1.39</ecNumber>
    </recommendedName>
</protein>
<dbReference type="GeneID" id="87581928"/>
<dbReference type="InterPro" id="IPR006203">
    <property type="entry name" value="GHMP_knse_ATP-bd_CS"/>
</dbReference>
<evidence type="ECO:0000256" key="2">
    <source>
        <dbReference type="ARBA" id="ARBA00007370"/>
    </source>
</evidence>
<dbReference type="Gene3D" id="3.30.230.10">
    <property type="match status" value="1"/>
</dbReference>
<dbReference type="SUPFAM" id="SSF55060">
    <property type="entry name" value="GHMP Kinase, C-terminal domain"/>
    <property type="match status" value="1"/>
</dbReference>
<comment type="subcellular location">
    <subcellularLocation>
        <location evidence="13">Cytoplasm</location>
    </subcellularLocation>
</comment>
<keyword evidence="9 13" id="KW-0418">Kinase</keyword>
<dbReference type="PRINTS" id="PR00958">
    <property type="entry name" value="HOMSERKINASE"/>
</dbReference>
<accession>G9QQR3</accession>
<dbReference type="UniPathway" id="UPA00050">
    <property type="reaction ID" value="UER00064"/>
</dbReference>
<dbReference type="InterPro" id="IPR020568">
    <property type="entry name" value="Ribosomal_Su5_D2-typ_SF"/>
</dbReference>
<keyword evidence="10 13" id="KW-0067">ATP-binding</keyword>
<evidence type="ECO:0000256" key="6">
    <source>
        <dbReference type="ARBA" id="ARBA00022679"/>
    </source>
</evidence>
<organism evidence="16 17">
    <name type="scientific">Bacillus smithii 7_3_47FAA</name>
    <dbReference type="NCBI Taxonomy" id="665952"/>
    <lineage>
        <taxon>Bacteria</taxon>
        <taxon>Bacillati</taxon>
        <taxon>Bacillota</taxon>
        <taxon>Bacilli</taxon>
        <taxon>Bacillales</taxon>
        <taxon>Bacillaceae</taxon>
        <taxon>Bacillus</taxon>
    </lineage>
</organism>
<dbReference type="EC" id="2.7.1.39" evidence="3 13"/>
<evidence type="ECO:0000256" key="7">
    <source>
        <dbReference type="ARBA" id="ARBA00022697"/>
    </source>
</evidence>
<dbReference type="AlphaFoldDB" id="G9QQR3"/>
<comment type="catalytic activity">
    <reaction evidence="11 13">
        <text>L-homoserine + ATP = O-phospho-L-homoserine + ADP + H(+)</text>
        <dbReference type="Rhea" id="RHEA:13985"/>
        <dbReference type="ChEBI" id="CHEBI:15378"/>
        <dbReference type="ChEBI" id="CHEBI:30616"/>
        <dbReference type="ChEBI" id="CHEBI:57476"/>
        <dbReference type="ChEBI" id="CHEBI:57590"/>
        <dbReference type="ChEBI" id="CHEBI:456216"/>
        <dbReference type="EC" id="2.7.1.39"/>
    </reaction>
</comment>
<keyword evidence="7 13" id="KW-0791">Threonine biosynthesis</keyword>
<reference evidence="16 17" key="1">
    <citation type="submission" date="2011-09" db="EMBL/GenBank/DDBJ databases">
        <title>The Genome Sequence of Bacillus smithii 7_3_47FAA.</title>
        <authorList>
            <consortium name="The Broad Institute Genome Sequencing Platform"/>
            <person name="Earl A."/>
            <person name="Ward D."/>
            <person name="Feldgarden M."/>
            <person name="Gevers D."/>
            <person name="Daigneault M."/>
            <person name="Strauss J."/>
            <person name="Allen-Vercoe E."/>
            <person name="Young S.K."/>
            <person name="Zeng Q."/>
            <person name="Gargeya S."/>
            <person name="Fitzgerald M."/>
            <person name="Haas B."/>
            <person name="Abouelleil A."/>
            <person name="Alvarado L."/>
            <person name="Arachchi H.M."/>
            <person name="Berlin A."/>
            <person name="Brown A."/>
            <person name="Chapman S.B."/>
            <person name="Chen Z."/>
            <person name="Dunbar C."/>
            <person name="Freedman E."/>
            <person name="Gearin G."/>
            <person name="Goldberg J."/>
            <person name="Griggs A."/>
            <person name="Gujja S."/>
            <person name="Heiman D."/>
            <person name="Howarth C."/>
            <person name="Larson L."/>
            <person name="Lui A."/>
            <person name="MacDonald P.J.P."/>
            <person name="Montmayeur A."/>
            <person name="Murphy C."/>
            <person name="Neiman D."/>
            <person name="Pearson M."/>
            <person name="Priest M."/>
            <person name="Roberts A."/>
            <person name="Saif S."/>
            <person name="Shea T."/>
            <person name="Shenoy N."/>
            <person name="Sisk P."/>
            <person name="Stolte C."/>
            <person name="Sykes S."/>
            <person name="Wortman J."/>
            <person name="Nusbaum C."/>
            <person name="Birren B."/>
        </authorList>
    </citation>
    <scope>NUCLEOTIDE SEQUENCE [LARGE SCALE GENOMIC DNA]</scope>
    <source>
        <strain evidence="16 17">7_3_47FAA</strain>
    </source>
</reference>
<dbReference type="SUPFAM" id="SSF54211">
    <property type="entry name" value="Ribosomal protein S5 domain 2-like"/>
    <property type="match status" value="1"/>
</dbReference>
<evidence type="ECO:0000259" key="14">
    <source>
        <dbReference type="Pfam" id="PF00288"/>
    </source>
</evidence>
<feature type="domain" description="GHMP kinase C-terminal" evidence="15">
    <location>
        <begin position="202"/>
        <end position="278"/>
    </location>
</feature>
<comment type="pathway">
    <text evidence="1 13">Amino-acid biosynthesis; L-threonine biosynthesis; L-threonine from L-aspartate: step 4/5.</text>
</comment>
<evidence type="ECO:0000313" key="16">
    <source>
        <dbReference type="EMBL" id="EHL72382.1"/>
    </source>
</evidence>
<evidence type="ECO:0000256" key="13">
    <source>
        <dbReference type="HAMAP-Rule" id="MF_00384"/>
    </source>
</evidence>
<evidence type="ECO:0000259" key="15">
    <source>
        <dbReference type="Pfam" id="PF08544"/>
    </source>
</evidence>
<dbReference type="PROSITE" id="PS00627">
    <property type="entry name" value="GHMP_KINASES_ATP"/>
    <property type="match status" value="1"/>
</dbReference>
<dbReference type="InterPro" id="IPR036554">
    <property type="entry name" value="GHMP_kinase_C_sf"/>
</dbReference>
<keyword evidence="8 13" id="KW-0547">Nucleotide-binding</keyword>
<dbReference type="GO" id="GO:0009088">
    <property type="term" value="P:threonine biosynthetic process"/>
    <property type="evidence" value="ECO:0007669"/>
    <property type="project" value="UniProtKB-UniRule"/>
</dbReference>
<dbReference type="InterPro" id="IPR014721">
    <property type="entry name" value="Ribsml_uS5_D2-typ_fold_subgr"/>
</dbReference>
<dbReference type="Gene3D" id="3.30.70.890">
    <property type="entry name" value="GHMP kinase, C-terminal domain"/>
    <property type="match status" value="1"/>
</dbReference>
<dbReference type="InterPro" id="IPR013750">
    <property type="entry name" value="GHMP_kinase_C_dom"/>
</dbReference>
<feature type="binding site" evidence="13">
    <location>
        <begin position="88"/>
        <end position="98"/>
    </location>
    <ligand>
        <name>ATP</name>
        <dbReference type="ChEBI" id="CHEBI:30616"/>
    </ligand>
</feature>
<dbReference type="EMBL" id="ACWF01000170">
    <property type="protein sequence ID" value="EHL72382.1"/>
    <property type="molecule type" value="Genomic_DNA"/>
</dbReference>
<evidence type="ECO:0000256" key="10">
    <source>
        <dbReference type="ARBA" id="ARBA00022840"/>
    </source>
</evidence>
<keyword evidence="13" id="KW-0963">Cytoplasm</keyword>
<dbReference type="PANTHER" id="PTHR20861:SF1">
    <property type="entry name" value="HOMOSERINE KINASE"/>
    <property type="match status" value="1"/>
</dbReference>
<keyword evidence="6 13" id="KW-0808">Transferase</keyword>
<evidence type="ECO:0000256" key="3">
    <source>
        <dbReference type="ARBA" id="ARBA00012078"/>
    </source>
</evidence>
<feature type="domain" description="GHMP kinase N-terminal" evidence="14">
    <location>
        <begin position="65"/>
        <end position="141"/>
    </location>
</feature>
<dbReference type="HOGENOM" id="CLU_041243_0_0_9"/>
<dbReference type="Proteomes" id="UP000011747">
    <property type="component" value="Unassembled WGS sequence"/>
</dbReference>
<dbReference type="HAMAP" id="MF_00384">
    <property type="entry name" value="Homoser_kinase"/>
    <property type="match status" value="1"/>
</dbReference>
<dbReference type="RefSeq" id="WP_004439849.1">
    <property type="nucleotide sequence ID" value="NZ_JH414765.1"/>
</dbReference>
<dbReference type="Pfam" id="PF00288">
    <property type="entry name" value="GHMP_kinases_N"/>
    <property type="match status" value="1"/>
</dbReference>